<dbReference type="RefSeq" id="WP_146854125.1">
    <property type="nucleotide sequence ID" value="NZ_BAAAHR010000003.1"/>
</dbReference>
<evidence type="ECO:0000256" key="2">
    <source>
        <dbReference type="ARBA" id="ARBA00022448"/>
    </source>
</evidence>
<dbReference type="SUPFAM" id="SSF161098">
    <property type="entry name" value="MetI-like"/>
    <property type="match status" value="1"/>
</dbReference>
<dbReference type="PANTHER" id="PTHR43744">
    <property type="entry name" value="ABC TRANSPORTER PERMEASE PROTEIN MG189-RELATED-RELATED"/>
    <property type="match status" value="1"/>
</dbReference>
<evidence type="ECO:0000313" key="11">
    <source>
        <dbReference type="EMBL" id="MBA8814687.1"/>
    </source>
</evidence>
<dbReference type="OrthoDB" id="2063054at2"/>
<protein>
    <submittedName>
        <fullName evidence="11">Multiple sugar transport system permease protein</fullName>
    </submittedName>
    <submittedName>
        <fullName evidence="10">Sugar ABC transporter permease</fullName>
    </submittedName>
</protein>
<dbReference type="Proteomes" id="UP000321154">
    <property type="component" value="Unassembled WGS sequence"/>
</dbReference>
<keyword evidence="2 7" id="KW-0813">Transport</keyword>
<feature type="transmembrane region" description="Helical" evidence="7">
    <location>
        <begin position="149"/>
        <end position="171"/>
    </location>
</feature>
<evidence type="ECO:0000259" key="9">
    <source>
        <dbReference type="PROSITE" id="PS50928"/>
    </source>
</evidence>
<comment type="caution">
    <text evidence="11">The sequence shown here is derived from an EMBL/GenBank/DDBJ whole genome shotgun (WGS) entry which is preliminary data.</text>
</comment>
<dbReference type="Gene3D" id="1.10.3720.10">
    <property type="entry name" value="MetI-like"/>
    <property type="match status" value="1"/>
</dbReference>
<evidence type="ECO:0000256" key="5">
    <source>
        <dbReference type="ARBA" id="ARBA00022989"/>
    </source>
</evidence>
<dbReference type="EMBL" id="BJUV01000010">
    <property type="protein sequence ID" value="GEK82955.1"/>
    <property type="molecule type" value="Genomic_DNA"/>
</dbReference>
<feature type="domain" description="ABC transmembrane type-1" evidence="9">
    <location>
        <begin position="114"/>
        <end position="307"/>
    </location>
</feature>
<keyword evidence="3" id="KW-1003">Cell membrane</keyword>
<reference evidence="11 13" key="2">
    <citation type="submission" date="2020-07" db="EMBL/GenBank/DDBJ databases">
        <title>Sequencing the genomes of 1000 actinobacteria strains.</title>
        <authorList>
            <person name="Klenk H.-P."/>
        </authorList>
    </citation>
    <scope>NUCLEOTIDE SEQUENCE [LARGE SCALE GENOMIC DNA]</scope>
    <source>
        <strain evidence="11 13">DSM 10309</strain>
    </source>
</reference>
<keyword evidence="5 7" id="KW-1133">Transmembrane helix</keyword>
<evidence type="ECO:0000256" key="8">
    <source>
        <dbReference type="SAM" id="MobiDB-lite"/>
    </source>
</evidence>
<sequence length="321" mass="34218">MTITDLDGTTRTGDASAADPTRASSGTGSGGAGRPRTARRAGGSSLTERRSLIATAIVLIGAVYCLFPVLWVVMASTKDGGELFSTFTLAPSTHLLDNLVALSQYRDGLFWRWMLNTALYAGIGALASTYVSALSGYVLAKFEFPGKKVVFNVLLMGVLVPGVILAIPQYFLLANVGLTNTFWGVLLPQIISPYGIYLARIYGAAAVPTDVIEAARTEGAGELHIFHRIAVPMLGPGLVTIFLFQFVAIWNNFMLPYIMLGDDSLFPLTVGLNGLLNQGASAPALYTLVITGALLSVIPLILIFLVLQRYWKVDLAAGAVK</sequence>
<feature type="region of interest" description="Disordered" evidence="8">
    <location>
        <begin position="1"/>
        <end position="43"/>
    </location>
</feature>
<dbReference type="GO" id="GO:0055085">
    <property type="term" value="P:transmembrane transport"/>
    <property type="evidence" value="ECO:0007669"/>
    <property type="project" value="InterPro"/>
</dbReference>
<dbReference type="Pfam" id="PF00528">
    <property type="entry name" value="BPD_transp_1"/>
    <property type="match status" value="1"/>
</dbReference>
<evidence type="ECO:0000256" key="4">
    <source>
        <dbReference type="ARBA" id="ARBA00022692"/>
    </source>
</evidence>
<name>A0A7W3JKS9_9MICO</name>
<dbReference type="PROSITE" id="PS50928">
    <property type="entry name" value="ABC_TM1"/>
    <property type="match status" value="1"/>
</dbReference>
<gene>
    <name evidence="11" type="ORF">FB463_002962</name>
    <name evidence="10" type="ORF">FFA01_12640</name>
</gene>
<keyword evidence="12" id="KW-1185">Reference proteome</keyword>
<evidence type="ECO:0000313" key="12">
    <source>
        <dbReference type="Proteomes" id="UP000321154"/>
    </source>
</evidence>
<feature type="transmembrane region" description="Helical" evidence="7">
    <location>
        <begin position="52"/>
        <end position="74"/>
    </location>
</feature>
<dbReference type="CDD" id="cd06261">
    <property type="entry name" value="TM_PBP2"/>
    <property type="match status" value="1"/>
</dbReference>
<feature type="transmembrane region" description="Helical" evidence="7">
    <location>
        <begin position="284"/>
        <end position="307"/>
    </location>
</feature>
<keyword evidence="11" id="KW-0762">Sugar transport</keyword>
<feature type="compositionally biased region" description="Polar residues" evidence="8">
    <location>
        <begin position="1"/>
        <end position="13"/>
    </location>
</feature>
<keyword evidence="4 7" id="KW-0812">Transmembrane</keyword>
<dbReference type="GO" id="GO:0005886">
    <property type="term" value="C:plasma membrane"/>
    <property type="evidence" value="ECO:0007669"/>
    <property type="project" value="UniProtKB-SubCell"/>
</dbReference>
<evidence type="ECO:0000256" key="7">
    <source>
        <dbReference type="RuleBase" id="RU363032"/>
    </source>
</evidence>
<evidence type="ECO:0000256" key="1">
    <source>
        <dbReference type="ARBA" id="ARBA00004651"/>
    </source>
</evidence>
<dbReference type="InterPro" id="IPR000515">
    <property type="entry name" value="MetI-like"/>
</dbReference>
<comment type="similarity">
    <text evidence="7">Belongs to the binding-protein-dependent transport system permease family.</text>
</comment>
<evidence type="ECO:0000256" key="6">
    <source>
        <dbReference type="ARBA" id="ARBA00023136"/>
    </source>
</evidence>
<dbReference type="InterPro" id="IPR035906">
    <property type="entry name" value="MetI-like_sf"/>
</dbReference>
<dbReference type="PANTHER" id="PTHR43744:SF12">
    <property type="entry name" value="ABC TRANSPORTER PERMEASE PROTEIN MG189-RELATED"/>
    <property type="match status" value="1"/>
</dbReference>
<dbReference type="Proteomes" id="UP000522688">
    <property type="component" value="Unassembled WGS sequence"/>
</dbReference>
<feature type="transmembrane region" description="Helical" evidence="7">
    <location>
        <begin position="118"/>
        <end position="140"/>
    </location>
</feature>
<comment type="subcellular location">
    <subcellularLocation>
        <location evidence="1 7">Cell membrane</location>
        <topology evidence="1 7">Multi-pass membrane protein</topology>
    </subcellularLocation>
</comment>
<accession>A0A7W3JKS9</accession>
<dbReference type="AlphaFoldDB" id="A0A7W3JKS9"/>
<evidence type="ECO:0000313" key="10">
    <source>
        <dbReference type="EMBL" id="GEK82955.1"/>
    </source>
</evidence>
<proteinExistence type="inferred from homology"/>
<dbReference type="EMBL" id="JACGWW010000006">
    <property type="protein sequence ID" value="MBA8814687.1"/>
    <property type="molecule type" value="Genomic_DNA"/>
</dbReference>
<feature type="transmembrane region" description="Helical" evidence="7">
    <location>
        <begin position="191"/>
        <end position="208"/>
    </location>
</feature>
<organism evidence="11 13">
    <name type="scientific">Frigoribacterium faeni</name>
    <dbReference type="NCBI Taxonomy" id="145483"/>
    <lineage>
        <taxon>Bacteria</taxon>
        <taxon>Bacillati</taxon>
        <taxon>Actinomycetota</taxon>
        <taxon>Actinomycetes</taxon>
        <taxon>Micrococcales</taxon>
        <taxon>Microbacteriaceae</taxon>
        <taxon>Frigoribacterium</taxon>
    </lineage>
</organism>
<evidence type="ECO:0000313" key="13">
    <source>
        <dbReference type="Proteomes" id="UP000522688"/>
    </source>
</evidence>
<reference evidence="10 12" key="1">
    <citation type="submission" date="2019-07" db="EMBL/GenBank/DDBJ databases">
        <title>Whole genome shotgun sequence of Frigoribacterium faeni NBRC 103066.</title>
        <authorList>
            <person name="Hosoyama A."/>
            <person name="Uohara A."/>
            <person name="Ohji S."/>
            <person name="Ichikawa N."/>
        </authorList>
    </citation>
    <scope>NUCLEOTIDE SEQUENCE [LARGE SCALE GENOMIC DNA]</scope>
    <source>
        <strain evidence="10 12">NBRC 103066</strain>
    </source>
</reference>
<evidence type="ECO:0000256" key="3">
    <source>
        <dbReference type="ARBA" id="ARBA00022475"/>
    </source>
</evidence>
<keyword evidence="6 7" id="KW-0472">Membrane</keyword>
<feature type="transmembrane region" description="Helical" evidence="7">
    <location>
        <begin position="229"/>
        <end position="250"/>
    </location>
</feature>